<feature type="chain" id="PRO_5045653385" evidence="10">
    <location>
        <begin position="40"/>
        <end position="163"/>
    </location>
</feature>
<keyword evidence="4" id="KW-1003">Cell membrane</keyword>
<dbReference type="Pfam" id="PF03544">
    <property type="entry name" value="TonB_C"/>
    <property type="match status" value="1"/>
</dbReference>
<dbReference type="InterPro" id="IPR037682">
    <property type="entry name" value="TonB_C"/>
</dbReference>
<keyword evidence="8" id="KW-1133">Transmembrane helix</keyword>
<dbReference type="Gene3D" id="3.30.1150.10">
    <property type="match status" value="1"/>
</dbReference>
<evidence type="ECO:0000256" key="5">
    <source>
        <dbReference type="ARBA" id="ARBA00022519"/>
    </source>
</evidence>
<evidence type="ECO:0000256" key="8">
    <source>
        <dbReference type="ARBA" id="ARBA00022989"/>
    </source>
</evidence>
<dbReference type="InterPro" id="IPR051045">
    <property type="entry name" value="TonB-dependent_transducer"/>
</dbReference>
<comment type="subcellular location">
    <subcellularLocation>
        <location evidence="1">Cell inner membrane</location>
        <topology evidence="1">Single-pass membrane protein</topology>
        <orientation evidence="1">Periplasmic side</orientation>
    </subcellularLocation>
</comment>
<evidence type="ECO:0000256" key="10">
    <source>
        <dbReference type="SAM" id="SignalP"/>
    </source>
</evidence>
<dbReference type="RefSeq" id="WP_379784125.1">
    <property type="nucleotide sequence ID" value="NZ_JBHSMU010000014.1"/>
</dbReference>
<keyword evidence="9" id="KW-0472">Membrane</keyword>
<dbReference type="PROSITE" id="PS51257">
    <property type="entry name" value="PROKAR_LIPOPROTEIN"/>
    <property type="match status" value="1"/>
</dbReference>
<gene>
    <name evidence="12" type="ORF">ACFPN5_13670</name>
</gene>
<evidence type="ECO:0000256" key="9">
    <source>
        <dbReference type="ARBA" id="ARBA00023136"/>
    </source>
</evidence>
<evidence type="ECO:0000313" key="12">
    <source>
        <dbReference type="EMBL" id="MFC5460854.1"/>
    </source>
</evidence>
<evidence type="ECO:0000256" key="1">
    <source>
        <dbReference type="ARBA" id="ARBA00004383"/>
    </source>
</evidence>
<evidence type="ECO:0000256" key="2">
    <source>
        <dbReference type="ARBA" id="ARBA00006555"/>
    </source>
</evidence>
<dbReference type="Proteomes" id="UP001596050">
    <property type="component" value="Unassembled WGS sequence"/>
</dbReference>
<feature type="domain" description="TonB C-terminal" evidence="11">
    <location>
        <begin position="57"/>
        <end position="151"/>
    </location>
</feature>
<dbReference type="InterPro" id="IPR006260">
    <property type="entry name" value="TonB/TolA_C"/>
</dbReference>
<organism evidence="12 13">
    <name type="scientific">Massilia niabensis</name>
    <dbReference type="NCBI Taxonomy" id="544910"/>
    <lineage>
        <taxon>Bacteria</taxon>
        <taxon>Pseudomonadati</taxon>
        <taxon>Pseudomonadota</taxon>
        <taxon>Betaproteobacteria</taxon>
        <taxon>Burkholderiales</taxon>
        <taxon>Oxalobacteraceae</taxon>
        <taxon>Telluria group</taxon>
        <taxon>Massilia</taxon>
    </lineage>
</organism>
<evidence type="ECO:0000256" key="3">
    <source>
        <dbReference type="ARBA" id="ARBA00022448"/>
    </source>
</evidence>
<accession>A0ABW0L579</accession>
<dbReference type="PANTHER" id="PTHR33446:SF2">
    <property type="entry name" value="PROTEIN TONB"/>
    <property type="match status" value="1"/>
</dbReference>
<evidence type="ECO:0000313" key="13">
    <source>
        <dbReference type="Proteomes" id="UP001596050"/>
    </source>
</evidence>
<evidence type="ECO:0000256" key="6">
    <source>
        <dbReference type="ARBA" id="ARBA00022692"/>
    </source>
</evidence>
<evidence type="ECO:0000256" key="7">
    <source>
        <dbReference type="ARBA" id="ARBA00022927"/>
    </source>
</evidence>
<feature type="signal peptide" evidence="10">
    <location>
        <begin position="1"/>
        <end position="39"/>
    </location>
</feature>
<proteinExistence type="inferred from homology"/>
<comment type="similarity">
    <text evidence="2">Belongs to the TonB family.</text>
</comment>
<reference evidence="13" key="1">
    <citation type="journal article" date="2019" name="Int. J. Syst. Evol. Microbiol.">
        <title>The Global Catalogue of Microorganisms (GCM) 10K type strain sequencing project: providing services to taxonomists for standard genome sequencing and annotation.</title>
        <authorList>
            <consortium name="The Broad Institute Genomics Platform"/>
            <consortium name="The Broad Institute Genome Sequencing Center for Infectious Disease"/>
            <person name="Wu L."/>
            <person name="Ma J."/>
        </authorList>
    </citation>
    <scope>NUCLEOTIDE SEQUENCE [LARGE SCALE GENOMIC DNA]</scope>
    <source>
        <strain evidence="13">KACC 12649</strain>
    </source>
</reference>
<evidence type="ECO:0000259" key="11">
    <source>
        <dbReference type="PROSITE" id="PS52015"/>
    </source>
</evidence>
<keyword evidence="7" id="KW-0653">Protein transport</keyword>
<keyword evidence="6" id="KW-0812">Transmembrane</keyword>
<comment type="caution">
    <text evidence="12">The sequence shown here is derived from an EMBL/GenBank/DDBJ whole genome shotgun (WGS) entry which is preliminary data.</text>
</comment>
<keyword evidence="13" id="KW-1185">Reference proteome</keyword>
<dbReference type="PANTHER" id="PTHR33446">
    <property type="entry name" value="PROTEIN TONB-RELATED"/>
    <property type="match status" value="1"/>
</dbReference>
<dbReference type="NCBIfam" id="TIGR01352">
    <property type="entry name" value="tonB_Cterm"/>
    <property type="match status" value="1"/>
</dbReference>
<name>A0ABW0L579_9BURK</name>
<evidence type="ECO:0000256" key="4">
    <source>
        <dbReference type="ARBA" id="ARBA00022475"/>
    </source>
</evidence>
<dbReference type="SUPFAM" id="SSF74653">
    <property type="entry name" value="TolA/TonB C-terminal domain"/>
    <property type="match status" value="1"/>
</dbReference>
<protein>
    <submittedName>
        <fullName evidence="12">Energy transducer TonB</fullName>
    </submittedName>
</protein>
<sequence>MSHIKQFIYPAQQALKWKAAILALGLAVASLAGCAQAPAAQGDTVTRGSSAVAGADKTTSALKTSTCARPEYPKDARRRGSQGTTTIRFLIDTDGSVAQSDIVKSSGDASLDEAARSALAKCRFKTAKKDGKPRRAWVPVQYVWTMEPASQARVPPATPAAPF</sequence>
<dbReference type="EMBL" id="JBHSMU010000014">
    <property type="protein sequence ID" value="MFC5460854.1"/>
    <property type="molecule type" value="Genomic_DNA"/>
</dbReference>
<keyword evidence="10" id="KW-0732">Signal</keyword>
<dbReference type="PROSITE" id="PS52015">
    <property type="entry name" value="TONB_CTD"/>
    <property type="match status" value="1"/>
</dbReference>
<keyword evidence="5" id="KW-0997">Cell inner membrane</keyword>
<keyword evidence="3" id="KW-0813">Transport</keyword>